<feature type="chain" id="PRO_5003330870" description="EF-hand domain-containing protein" evidence="1">
    <location>
        <begin position="21"/>
        <end position="70"/>
    </location>
</feature>
<dbReference type="EMBL" id="AFHG01000036">
    <property type="protein sequence ID" value="EGK72500.1"/>
    <property type="molecule type" value="Genomic_DNA"/>
</dbReference>
<name>F5RAA4_METUF</name>
<evidence type="ECO:0000313" key="3">
    <source>
        <dbReference type="Proteomes" id="UP000005019"/>
    </source>
</evidence>
<keyword evidence="1" id="KW-0732">Signal</keyword>
<evidence type="ECO:0000256" key="1">
    <source>
        <dbReference type="SAM" id="SignalP"/>
    </source>
</evidence>
<dbReference type="InterPro" id="IPR018247">
    <property type="entry name" value="EF_Hand_1_Ca_BS"/>
</dbReference>
<evidence type="ECO:0000313" key="2">
    <source>
        <dbReference type="EMBL" id="EGK72500.1"/>
    </source>
</evidence>
<sequence length="70" mass="7646">MSIKTAFLAACVVCAGAAHAAEGNRAGDGKPELARDWVAMDVDRDGHITPDEMLNYEKRKKEKSAQNTRK</sequence>
<protein>
    <recommendedName>
        <fullName evidence="4">EF-hand domain-containing protein</fullName>
    </recommendedName>
</protein>
<proteinExistence type="predicted"/>
<feature type="signal peptide" evidence="1">
    <location>
        <begin position="1"/>
        <end position="20"/>
    </location>
</feature>
<organism evidence="2 3">
    <name type="scientific">Methyloversatilis universalis (strain ATCC BAA-1314 / DSM 25237 / JCM 13912 / CCUG 52030 / FAM5)</name>
    <dbReference type="NCBI Taxonomy" id="1000565"/>
    <lineage>
        <taxon>Bacteria</taxon>
        <taxon>Pseudomonadati</taxon>
        <taxon>Pseudomonadota</taxon>
        <taxon>Betaproteobacteria</taxon>
        <taxon>Nitrosomonadales</taxon>
        <taxon>Sterolibacteriaceae</taxon>
        <taxon>Methyloversatilis</taxon>
    </lineage>
</organism>
<dbReference type="Proteomes" id="UP000005019">
    <property type="component" value="Unassembled WGS sequence"/>
</dbReference>
<evidence type="ECO:0008006" key="4">
    <source>
        <dbReference type="Google" id="ProtNLM"/>
    </source>
</evidence>
<dbReference type="STRING" id="1000565.METUNv1_01265"/>
<comment type="caution">
    <text evidence="2">The sequence shown here is derived from an EMBL/GenBank/DDBJ whole genome shotgun (WGS) entry which is preliminary data.</text>
</comment>
<reference evidence="2 3" key="1">
    <citation type="journal article" date="2011" name="J. Bacteriol.">
        <title>Genome sequence of Methyloversatilis universalis FAM5T, a methylotrophic representative of the order Rhodocyclales.</title>
        <authorList>
            <person name="Kittichotirat W."/>
            <person name="Good N.M."/>
            <person name="Hall R."/>
            <person name="Bringel F."/>
            <person name="Lajus A."/>
            <person name="Medigue C."/>
            <person name="Smalley N.E."/>
            <person name="Beck D."/>
            <person name="Bumgarner R."/>
            <person name="Vuilleumier S."/>
            <person name="Kalyuzhnaya M.G."/>
        </authorList>
    </citation>
    <scope>NUCLEOTIDE SEQUENCE [LARGE SCALE GENOMIC DNA]</scope>
    <source>
        <strain evidence="3">ATCC BAA-1314 / JCM 13912 / FAM5</strain>
    </source>
</reference>
<dbReference type="OrthoDB" id="8566484at2"/>
<dbReference type="PROSITE" id="PS00018">
    <property type="entry name" value="EF_HAND_1"/>
    <property type="match status" value="1"/>
</dbReference>
<accession>F5RAA4</accession>
<dbReference type="AlphaFoldDB" id="F5RAA4"/>
<keyword evidence="3" id="KW-1185">Reference proteome</keyword>
<gene>
    <name evidence="2" type="ORF">METUNv1_01265</name>
</gene>